<feature type="transmembrane region" description="Helical" evidence="6">
    <location>
        <begin position="344"/>
        <end position="362"/>
    </location>
</feature>
<keyword evidence="9" id="KW-1185">Reference proteome</keyword>
<protein>
    <submittedName>
        <fullName evidence="8">ABC transporter permease</fullName>
    </submittedName>
</protein>
<dbReference type="GO" id="GO:0140359">
    <property type="term" value="F:ABC-type transporter activity"/>
    <property type="evidence" value="ECO:0007669"/>
    <property type="project" value="InterPro"/>
</dbReference>
<keyword evidence="4 6" id="KW-1133">Transmembrane helix</keyword>
<feature type="transmembrane region" description="Helical" evidence="6">
    <location>
        <begin position="217"/>
        <end position="243"/>
    </location>
</feature>
<feature type="domain" description="ABC-2 type transporter transmembrane" evidence="7">
    <location>
        <begin position="20"/>
        <end position="359"/>
    </location>
</feature>
<dbReference type="InterPro" id="IPR013525">
    <property type="entry name" value="ABC2_TM"/>
</dbReference>
<dbReference type="PANTHER" id="PTHR30294">
    <property type="entry name" value="MEMBRANE COMPONENT OF ABC TRANSPORTER YHHJ-RELATED"/>
    <property type="match status" value="1"/>
</dbReference>
<feature type="transmembrane region" description="Helical" evidence="6">
    <location>
        <begin position="249"/>
        <end position="270"/>
    </location>
</feature>
<dbReference type="Pfam" id="PF12698">
    <property type="entry name" value="ABC2_membrane_3"/>
    <property type="match status" value="1"/>
</dbReference>
<dbReference type="EMBL" id="AWGA01000055">
    <property type="protein sequence ID" value="TEA27092.1"/>
    <property type="molecule type" value="Genomic_DNA"/>
</dbReference>
<evidence type="ECO:0000256" key="1">
    <source>
        <dbReference type="ARBA" id="ARBA00004651"/>
    </source>
</evidence>
<dbReference type="Gene3D" id="3.40.1710.10">
    <property type="entry name" value="abc type-2 transporter like domain"/>
    <property type="match status" value="1"/>
</dbReference>
<dbReference type="RefSeq" id="WP_024496110.1">
    <property type="nucleotide sequence ID" value="NZ_AWGA01000055.1"/>
</dbReference>
<sequence>MVLYWQSFRKVLLSLLNRPLWLMLLLSLCLMSLVYINQTVRNLPIAVIDQDHSIASRHLIRELNASSKINVVVYDNILDALHDIDKRNIFAAMIIPLDFEKRLLHNQQITILAYGDASNRLANSLIQRDILAAYQSILADYQYNIMYRNGFTHQQIDMVLNPIHGQTVPLFNAGMTFAAMTFPGLLIMLFQHSLILVSTRINITLNTLPQGKPPKAVFLGSLSALLPIWLFLSIVLFVLWPWILGYRQLAPIPIILFLMFPFLFAIMGLSKLLTECIGRVEMVYLTLSFLTTPIFYLSGIIWPLDSMPLWVQFFSHLLPSTWAVKMIVGVNQMGSSTMDVSVDIVMLLVLGCIYIGLGLFIARLKSGEIRRWPVVKRSH</sequence>
<keyword evidence="3 6" id="KW-0812">Transmembrane</keyword>
<proteinExistence type="predicted"/>
<evidence type="ECO:0000313" key="9">
    <source>
        <dbReference type="Proteomes" id="UP000506160"/>
    </source>
</evidence>
<comment type="caution">
    <text evidence="8">The sequence shown here is derived from an EMBL/GenBank/DDBJ whole genome shotgun (WGS) entry which is preliminary data.</text>
</comment>
<dbReference type="PANTHER" id="PTHR30294:SF46">
    <property type="entry name" value="ABC TRANSPORTER PERMEASE"/>
    <property type="match status" value="1"/>
</dbReference>
<dbReference type="InterPro" id="IPR051449">
    <property type="entry name" value="ABC-2_transporter_component"/>
</dbReference>
<evidence type="ECO:0000256" key="5">
    <source>
        <dbReference type="ARBA" id="ARBA00023136"/>
    </source>
</evidence>
<name>A0AB94ICE9_9GAMM</name>
<evidence type="ECO:0000256" key="6">
    <source>
        <dbReference type="SAM" id="Phobius"/>
    </source>
</evidence>
<feature type="transmembrane region" description="Helical" evidence="6">
    <location>
        <begin position="282"/>
        <end position="304"/>
    </location>
</feature>
<feature type="transmembrane region" description="Helical" evidence="6">
    <location>
        <begin position="20"/>
        <end position="36"/>
    </location>
</feature>
<keyword evidence="2" id="KW-1003">Cell membrane</keyword>
<evidence type="ECO:0000256" key="2">
    <source>
        <dbReference type="ARBA" id="ARBA00022475"/>
    </source>
</evidence>
<evidence type="ECO:0000256" key="4">
    <source>
        <dbReference type="ARBA" id="ARBA00022989"/>
    </source>
</evidence>
<evidence type="ECO:0000313" key="8">
    <source>
        <dbReference type="EMBL" id="TEA27092.1"/>
    </source>
</evidence>
<accession>A0AB94ICE9</accession>
<comment type="subcellular location">
    <subcellularLocation>
        <location evidence="1">Cell membrane</location>
        <topology evidence="1">Multi-pass membrane protein</topology>
    </subcellularLocation>
</comment>
<organism evidence="8 9">
    <name type="scientific">Candidatus Schmidhempelia bombi str. Bimp</name>
    <dbReference type="NCBI Taxonomy" id="1387197"/>
    <lineage>
        <taxon>Bacteria</taxon>
        <taxon>Pseudomonadati</taxon>
        <taxon>Pseudomonadota</taxon>
        <taxon>Gammaproteobacteria</taxon>
        <taxon>Orbales</taxon>
        <taxon>Orbaceae</taxon>
        <taxon>Candidatus Schmidhempelia</taxon>
    </lineage>
</organism>
<dbReference type="Proteomes" id="UP000506160">
    <property type="component" value="Unassembled WGS sequence"/>
</dbReference>
<keyword evidence="5 6" id="KW-0472">Membrane</keyword>
<reference evidence="8 9" key="1">
    <citation type="journal article" date="2014" name="Appl. Environ. Microbiol.">
        <title>Genomic features of a bumble bee symbiont reflect its host environment.</title>
        <authorList>
            <person name="Martinson V.G."/>
            <person name="Magoc T."/>
            <person name="Koch H."/>
            <person name="Salzberg S.L."/>
            <person name="Moran N.A."/>
        </authorList>
    </citation>
    <scope>NUCLEOTIDE SEQUENCE [LARGE SCALE GENOMIC DNA]</scope>
    <source>
        <strain evidence="8 9">Bimp</strain>
    </source>
</reference>
<evidence type="ECO:0000256" key="3">
    <source>
        <dbReference type="ARBA" id="ARBA00022692"/>
    </source>
</evidence>
<gene>
    <name evidence="8" type="ORF">O970_05360</name>
</gene>
<dbReference type="AlphaFoldDB" id="A0AB94ICE9"/>
<evidence type="ECO:0000259" key="7">
    <source>
        <dbReference type="Pfam" id="PF12698"/>
    </source>
</evidence>
<dbReference type="GO" id="GO:0005886">
    <property type="term" value="C:plasma membrane"/>
    <property type="evidence" value="ECO:0007669"/>
    <property type="project" value="UniProtKB-SubCell"/>
</dbReference>
<feature type="transmembrane region" description="Helical" evidence="6">
    <location>
        <begin position="177"/>
        <end position="197"/>
    </location>
</feature>